<accession>A0A6J5NLY8</accession>
<evidence type="ECO:0000313" key="1">
    <source>
        <dbReference type="EMBL" id="CAB4159722.1"/>
    </source>
</evidence>
<reference evidence="1" key="1">
    <citation type="submission" date="2020-04" db="EMBL/GenBank/DDBJ databases">
        <authorList>
            <person name="Chiriac C."/>
            <person name="Salcher M."/>
            <person name="Ghai R."/>
            <person name="Kavagutti S V."/>
        </authorList>
    </citation>
    <scope>NUCLEOTIDE SEQUENCE</scope>
</reference>
<proteinExistence type="predicted"/>
<dbReference type="EMBL" id="LR796690">
    <property type="protein sequence ID" value="CAB4159722.1"/>
    <property type="molecule type" value="Genomic_DNA"/>
</dbReference>
<protein>
    <submittedName>
        <fullName evidence="1">Uncharacterized protein</fullName>
    </submittedName>
</protein>
<sequence length="67" mass="7388">MSVHKIVDVTKGTETLVDYTEQELAEQEASKTKIAEQEFLAAQRAVDRAALLERLGITADEAELLLS</sequence>
<organism evidence="1">
    <name type="scientific">uncultured Caudovirales phage</name>
    <dbReference type="NCBI Taxonomy" id="2100421"/>
    <lineage>
        <taxon>Viruses</taxon>
        <taxon>Duplodnaviria</taxon>
        <taxon>Heunggongvirae</taxon>
        <taxon>Uroviricota</taxon>
        <taxon>Caudoviricetes</taxon>
        <taxon>Peduoviridae</taxon>
        <taxon>Maltschvirus</taxon>
        <taxon>Maltschvirus maltsch</taxon>
    </lineage>
</organism>
<gene>
    <name evidence="1" type="ORF">UFOVP720_21</name>
</gene>
<name>A0A6J5NLY8_9CAUD</name>